<evidence type="ECO:0000313" key="2">
    <source>
        <dbReference type="Proteomes" id="UP000541185"/>
    </source>
</evidence>
<comment type="caution">
    <text evidence="1">The sequence shown here is derived from an EMBL/GenBank/DDBJ whole genome shotgun (WGS) entry which is preliminary data.</text>
</comment>
<dbReference type="Proteomes" id="UP000541185">
    <property type="component" value="Unassembled WGS sequence"/>
</dbReference>
<keyword evidence="2" id="KW-1185">Reference proteome</keyword>
<dbReference type="AlphaFoldDB" id="A0A848H445"/>
<dbReference type="RefSeq" id="WP_169419642.1">
    <property type="nucleotide sequence ID" value="NZ_JABBFX010000001.1"/>
</dbReference>
<name>A0A848H445_9BURK</name>
<protein>
    <submittedName>
        <fullName evidence="1">Uncharacterized protein</fullName>
    </submittedName>
</protein>
<organism evidence="1 2">
    <name type="scientific">Ramlibacter agri</name>
    <dbReference type="NCBI Taxonomy" id="2728837"/>
    <lineage>
        <taxon>Bacteria</taxon>
        <taxon>Pseudomonadati</taxon>
        <taxon>Pseudomonadota</taxon>
        <taxon>Betaproteobacteria</taxon>
        <taxon>Burkholderiales</taxon>
        <taxon>Comamonadaceae</taxon>
        <taxon>Ramlibacter</taxon>
    </lineage>
</organism>
<proteinExistence type="predicted"/>
<dbReference type="EMBL" id="JABBFX010000001">
    <property type="protein sequence ID" value="NML45565.1"/>
    <property type="molecule type" value="Genomic_DNA"/>
</dbReference>
<reference evidence="1 2" key="1">
    <citation type="submission" date="2020-04" db="EMBL/GenBank/DDBJ databases">
        <title>Ramlibacter sp. G-1-2-2 isolated from soil.</title>
        <authorList>
            <person name="Dahal R.H."/>
        </authorList>
    </citation>
    <scope>NUCLEOTIDE SEQUENCE [LARGE SCALE GENOMIC DNA]</scope>
    <source>
        <strain evidence="1 2">G-1-2-2</strain>
    </source>
</reference>
<sequence length="68" mass="7860">MSKSRPDDRSPLMPEGKRWGMGARSIVPYLYVSLLAKPFSGREGEEDFIRNPVFPHMDNTLRMLKRGH</sequence>
<evidence type="ECO:0000313" key="1">
    <source>
        <dbReference type="EMBL" id="NML45565.1"/>
    </source>
</evidence>
<accession>A0A848H445</accession>
<gene>
    <name evidence="1" type="ORF">HHL11_17565</name>
</gene>